<dbReference type="PROSITE" id="PS51257">
    <property type="entry name" value="PROKAR_LIPOPROTEIN"/>
    <property type="match status" value="1"/>
</dbReference>
<organism evidence="2 3">
    <name type="scientific">Lysobacter silvisoli</name>
    <dbReference type="NCBI Taxonomy" id="2293254"/>
    <lineage>
        <taxon>Bacteria</taxon>
        <taxon>Pseudomonadati</taxon>
        <taxon>Pseudomonadota</taxon>
        <taxon>Gammaproteobacteria</taxon>
        <taxon>Lysobacterales</taxon>
        <taxon>Lysobacteraceae</taxon>
        <taxon>Lysobacter</taxon>
    </lineage>
</organism>
<protein>
    <submittedName>
        <fullName evidence="2">Uncharacterized protein</fullName>
    </submittedName>
</protein>
<accession>A0A371K2A7</accession>
<evidence type="ECO:0000256" key="1">
    <source>
        <dbReference type="SAM" id="SignalP"/>
    </source>
</evidence>
<evidence type="ECO:0000313" key="2">
    <source>
        <dbReference type="EMBL" id="RDZ28045.1"/>
    </source>
</evidence>
<evidence type="ECO:0000313" key="3">
    <source>
        <dbReference type="Proteomes" id="UP000264492"/>
    </source>
</evidence>
<feature type="signal peptide" evidence="1">
    <location>
        <begin position="1"/>
        <end position="27"/>
    </location>
</feature>
<sequence>MRYRVAMKWIATCILVGGTLSIGCAFASEGDRIAQMSEAYRNGTERDRLLICIDAIDKGLICRGCHVGTMDRIFSTRFSTPDGGAKGYDALYKGVVHFRDEDPRPKETGADATSAASPTKGWYLAFRYTENGSIYDYQLSDLSK</sequence>
<feature type="chain" id="PRO_5016588175" evidence="1">
    <location>
        <begin position="28"/>
        <end position="144"/>
    </location>
</feature>
<name>A0A371K2A7_9GAMM</name>
<dbReference type="EMBL" id="QTSU01000001">
    <property type="protein sequence ID" value="RDZ28045.1"/>
    <property type="molecule type" value="Genomic_DNA"/>
</dbReference>
<gene>
    <name evidence="2" type="ORF">DX914_02550</name>
</gene>
<reference evidence="2 3" key="1">
    <citation type="submission" date="2018-08" db="EMBL/GenBank/DDBJ databases">
        <title>Lysobacter sp. zong2l5, whole genome shotgun sequence.</title>
        <authorList>
            <person name="Zhang X."/>
            <person name="Feng G."/>
            <person name="Zhu H."/>
        </authorList>
    </citation>
    <scope>NUCLEOTIDE SEQUENCE [LARGE SCALE GENOMIC DNA]</scope>
    <source>
        <strain evidence="3">zong2l5</strain>
    </source>
</reference>
<proteinExistence type="predicted"/>
<comment type="caution">
    <text evidence="2">The sequence shown here is derived from an EMBL/GenBank/DDBJ whole genome shotgun (WGS) entry which is preliminary data.</text>
</comment>
<dbReference type="AlphaFoldDB" id="A0A371K2A7"/>
<keyword evidence="3" id="KW-1185">Reference proteome</keyword>
<keyword evidence="1" id="KW-0732">Signal</keyword>
<dbReference type="Proteomes" id="UP000264492">
    <property type="component" value="Unassembled WGS sequence"/>
</dbReference>